<dbReference type="InterPro" id="IPR043128">
    <property type="entry name" value="Rev_trsase/Diguanyl_cyclase"/>
</dbReference>
<dbReference type="GO" id="GO:0052621">
    <property type="term" value="F:diguanylate cyclase activity"/>
    <property type="evidence" value="ECO:0007669"/>
    <property type="project" value="TreeGrafter"/>
</dbReference>
<keyword evidence="1" id="KW-0472">Membrane</keyword>
<keyword evidence="1" id="KW-0812">Transmembrane</keyword>
<organism evidence="3 4">
    <name type="scientific">Capillimicrobium parvum</name>
    <dbReference type="NCBI Taxonomy" id="2884022"/>
    <lineage>
        <taxon>Bacteria</taxon>
        <taxon>Bacillati</taxon>
        <taxon>Actinomycetota</taxon>
        <taxon>Thermoleophilia</taxon>
        <taxon>Solirubrobacterales</taxon>
        <taxon>Capillimicrobiaceae</taxon>
        <taxon>Capillimicrobium</taxon>
    </lineage>
</organism>
<reference evidence="3" key="1">
    <citation type="journal article" date="2022" name="Int. J. Syst. Evol. Microbiol.">
        <title>Pseudomonas aegrilactucae sp. nov. and Pseudomonas morbosilactucae sp. nov., pathogens causing bacterial rot of lettuce in Japan.</title>
        <authorList>
            <person name="Sawada H."/>
            <person name="Fujikawa T."/>
            <person name="Satou M."/>
        </authorList>
    </citation>
    <scope>NUCLEOTIDE SEQUENCE</scope>
    <source>
        <strain evidence="3">0166_1</strain>
    </source>
</reference>
<name>A0A9E7C3A9_9ACTN</name>
<dbReference type="EMBL" id="CP087164">
    <property type="protein sequence ID" value="UGS38442.1"/>
    <property type="molecule type" value="Genomic_DNA"/>
</dbReference>
<keyword evidence="4" id="KW-1185">Reference proteome</keyword>
<dbReference type="FunFam" id="3.30.70.270:FF:000001">
    <property type="entry name" value="Diguanylate cyclase domain protein"/>
    <property type="match status" value="1"/>
</dbReference>
<feature type="transmembrane region" description="Helical" evidence="1">
    <location>
        <begin position="160"/>
        <end position="181"/>
    </location>
</feature>
<dbReference type="Gene3D" id="3.30.70.270">
    <property type="match status" value="1"/>
</dbReference>
<dbReference type="PANTHER" id="PTHR45138:SF9">
    <property type="entry name" value="DIGUANYLATE CYCLASE DGCM-RELATED"/>
    <property type="match status" value="1"/>
</dbReference>
<protein>
    <recommendedName>
        <fullName evidence="2">GGDEF domain-containing protein</fullName>
    </recommendedName>
</protein>
<evidence type="ECO:0000256" key="1">
    <source>
        <dbReference type="SAM" id="Phobius"/>
    </source>
</evidence>
<dbReference type="CDD" id="cd01949">
    <property type="entry name" value="GGDEF"/>
    <property type="match status" value="1"/>
</dbReference>
<keyword evidence="1" id="KW-1133">Transmembrane helix</keyword>
<dbReference type="SUPFAM" id="SSF55073">
    <property type="entry name" value="Nucleotide cyclase"/>
    <property type="match status" value="1"/>
</dbReference>
<accession>A0A9E7C3A9</accession>
<feature type="domain" description="GGDEF" evidence="2">
    <location>
        <begin position="219"/>
        <end position="348"/>
    </location>
</feature>
<sequence>MGAEDTWVKRLAAFLCPTDGDRERLLELEETLRTPRLLTYVAVAATLVALGPFVGWWLPLLLGGLSALYELIIRRGIQATTHPAMLIVCGFTMNLAVTAIAAALSGGPQSPLLPWLVIPIIALAGRFGSRGVWWGTGMVALAILAVIATDVPAFRHDPAPALVIMPLTIALASFGSALNFAELRQRRASALDPLTGLLNRRSLPDRFGELAEQARLSGEPIALIVLDIDHFKRINDEYGHSRGDTVLREIATALRGELRSFELAYRLGGEEFLIVLPAIDVEHGTGVAERLRRCLAALYPDGVPITASLGVSAGRGDDLAFESLFDAADRALYAAKDAGRDRVCTAGGDGAGDRPDRVANFVR</sequence>
<dbReference type="InterPro" id="IPR000160">
    <property type="entry name" value="GGDEF_dom"/>
</dbReference>
<dbReference type="InterPro" id="IPR050469">
    <property type="entry name" value="Diguanylate_Cyclase"/>
</dbReference>
<evidence type="ECO:0000313" key="3">
    <source>
        <dbReference type="EMBL" id="UGS38442.1"/>
    </source>
</evidence>
<dbReference type="NCBIfam" id="TIGR00254">
    <property type="entry name" value="GGDEF"/>
    <property type="match status" value="1"/>
</dbReference>
<gene>
    <name evidence="3" type="ORF">DSM104329_04870</name>
</gene>
<feature type="transmembrane region" description="Helical" evidence="1">
    <location>
        <begin position="136"/>
        <end position="154"/>
    </location>
</feature>
<dbReference type="Pfam" id="PF00990">
    <property type="entry name" value="GGDEF"/>
    <property type="match status" value="1"/>
</dbReference>
<feature type="transmembrane region" description="Helical" evidence="1">
    <location>
        <begin position="37"/>
        <end position="63"/>
    </location>
</feature>
<proteinExistence type="predicted"/>
<dbReference type="PANTHER" id="PTHR45138">
    <property type="entry name" value="REGULATORY COMPONENTS OF SENSORY TRANSDUCTION SYSTEM"/>
    <property type="match status" value="1"/>
</dbReference>
<dbReference type="InterPro" id="IPR029787">
    <property type="entry name" value="Nucleotide_cyclase"/>
</dbReference>
<evidence type="ECO:0000259" key="2">
    <source>
        <dbReference type="PROSITE" id="PS50887"/>
    </source>
</evidence>
<evidence type="ECO:0000313" key="4">
    <source>
        <dbReference type="Proteomes" id="UP001162834"/>
    </source>
</evidence>
<dbReference type="Proteomes" id="UP001162834">
    <property type="component" value="Chromosome"/>
</dbReference>
<feature type="transmembrane region" description="Helical" evidence="1">
    <location>
        <begin position="84"/>
        <end position="106"/>
    </location>
</feature>
<dbReference type="PROSITE" id="PS50887">
    <property type="entry name" value="GGDEF"/>
    <property type="match status" value="1"/>
</dbReference>
<dbReference type="KEGG" id="sbae:DSM104329_04870"/>
<dbReference type="AlphaFoldDB" id="A0A9E7C3A9"/>
<dbReference type="SMART" id="SM00267">
    <property type="entry name" value="GGDEF"/>
    <property type="match status" value="1"/>
</dbReference>